<sequence>MLLKLAAFFEEISERTGQILVVTPLLMILLQFLIVVLAAFFQEGSIKLQESLFYINALMFLAGAGYTLKHNEHVRVDLFYSNFSEHTKKRVDLLGSLFLLIPFVALVWISGLPFVIDSWTIFEGSVESSGLPFVYLLKSTILLFALSLSLQVIANIITLVTDLKKN</sequence>
<dbReference type="GO" id="GO:0005886">
    <property type="term" value="C:plasma membrane"/>
    <property type="evidence" value="ECO:0007669"/>
    <property type="project" value="UniProtKB-SubCell"/>
</dbReference>
<evidence type="ECO:0000256" key="4">
    <source>
        <dbReference type="ARBA" id="ARBA00022519"/>
    </source>
</evidence>
<dbReference type="PANTHER" id="PTHR35011:SF4">
    <property type="entry name" value="SLL1102 PROTEIN"/>
    <property type="match status" value="1"/>
</dbReference>
<evidence type="ECO:0000256" key="5">
    <source>
        <dbReference type="ARBA" id="ARBA00022692"/>
    </source>
</evidence>
<feature type="transmembrane region" description="Helical" evidence="9">
    <location>
        <begin position="53"/>
        <end position="70"/>
    </location>
</feature>
<dbReference type="InterPro" id="IPR007387">
    <property type="entry name" value="TRAP_DctQ"/>
</dbReference>
<proteinExistence type="inferred from homology"/>
<evidence type="ECO:0000256" key="7">
    <source>
        <dbReference type="ARBA" id="ARBA00023136"/>
    </source>
</evidence>
<evidence type="ECO:0000259" key="10">
    <source>
        <dbReference type="Pfam" id="PF04290"/>
    </source>
</evidence>
<dbReference type="EMBL" id="CP123872">
    <property type="protein sequence ID" value="WND02529.1"/>
    <property type="molecule type" value="Genomic_DNA"/>
</dbReference>
<evidence type="ECO:0000256" key="2">
    <source>
        <dbReference type="ARBA" id="ARBA00022448"/>
    </source>
</evidence>
<evidence type="ECO:0000256" key="9">
    <source>
        <dbReference type="RuleBase" id="RU369079"/>
    </source>
</evidence>
<dbReference type="RefSeq" id="WP_310798364.1">
    <property type="nucleotide sequence ID" value="NZ_CP123872.1"/>
</dbReference>
<dbReference type="InterPro" id="IPR055348">
    <property type="entry name" value="DctQ"/>
</dbReference>
<evidence type="ECO:0000313" key="12">
    <source>
        <dbReference type="Proteomes" id="UP001268683"/>
    </source>
</evidence>
<dbReference type="KEGG" id="tmk:QGN29_13330"/>
<protein>
    <recommendedName>
        <fullName evidence="9">TRAP transporter small permease protein</fullName>
    </recommendedName>
</protein>
<comment type="similarity">
    <text evidence="8 9">Belongs to the TRAP transporter small permease family.</text>
</comment>
<dbReference type="Pfam" id="PF04290">
    <property type="entry name" value="DctQ"/>
    <property type="match status" value="1"/>
</dbReference>
<dbReference type="Proteomes" id="UP001268683">
    <property type="component" value="Chromosome"/>
</dbReference>
<evidence type="ECO:0000256" key="1">
    <source>
        <dbReference type="ARBA" id="ARBA00004429"/>
    </source>
</evidence>
<evidence type="ECO:0000256" key="8">
    <source>
        <dbReference type="ARBA" id="ARBA00038436"/>
    </source>
</evidence>
<keyword evidence="7 9" id="KW-0472">Membrane</keyword>
<feature type="transmembrane region" description="Helical" evidence="9">
    <location>
        <begin position="20"/>
        <end position="41"/>
    </location>
</feature>
<comment type="subunit">
    <text evidence="9">The complex comprises the extracytoplasmic solute receptor protein and the two transmembrane proteins.</text>
</comment>
<evidence type="ECO:0000313" key="11">
    <source>
        <dbReference type="EMBL" id="WND02529.1"/>
    </source>
</evidence>
<evidence type="ECO:0000256" key="3">
    <source>
        <dbReference type="ARBA" id="ARBA00022475"/>
    </source>
</evidence>
<accession>A0AA52H953</accession>
<keyword evidence="2 9" id="KW-0813">Transport</keyword>
<keyword evidence="12" id="KW-1185">Reference proteome</keyword>
<comment type="function">
    <text evidence="9">Part of the tripartite ATP-independent periplasmic (TRAP) transport system.</text>
</comment>
<keyword evidence="4 9" id="KW-0997">Cell inner membrane</keyword>
<evidence type="ECO:0000256" key="6">
    <source>
        <dbReference type="ARBA" id="ARBA00022989"/>
    </source>
</evidence>
<feature type="transmembrane region" description="Helical" evidence="9">
    <location>
        <begin position="136"/>
        <end position="160"/>
    </location>
</feature>
<dbReference type="GO" id="GO:0022857">
    <property type="term" value="F:transmembrane transporter activity"/>
    <property type="evidence" value="ECO:0007669"/>
    <property type="project" value="UniProtKB-UniRule"/>
</dbReference>
<feature type="transmembrane region" description="Helical" evidence="9">
    <location>
        <begin position="91"/>
        <end position="116"/>
    </location>
</feature>
<keyword evidence="5 9" id="KW-0812">Transmembrane</keyword>
<keyword evidence="6 9" id="KW-1133">Transmembrane helix</keyword>
<dbReference type="PANTHER" id="PTHR35011">
    <property type="entry name" value="2,3-DIKETO-L-GULONATE TRAP TRANSPORTER SMALL PERMEASE PROTEIN YIAM"/>
    <property type="match status" value="1"/>
</dbReference>
<organism evidence="11 12">
    <name type="scientific">Temperatibacter marinus</name>
    <dbReference type="NCBI Taxonomy" id="1456591"/>
    <lineage>
        <taxon>Bacteria</taxon>
        <taxon>Pseudomonadati</taxon>
        <taxon>Pseudomonadota</taxon>
        <taxon>Alphaproteobacteria</taxon>
        <taxon>Kordiimonadales</taxon>
        <taxon>Temperatibacteraceae</taxon>
        <taxon>Temperatibacter</taxon>
    </lineage>
</organism>
<feature type="domain" description="Tripartite ATP-independent periplasmic transporters DctQ component" evidence="10">
    <location>
        <begin position="27"/>
        <end position="160"/>
    </location>
</feature>
<name>A0AA52H953_9PROT</name>
<gene>
    <name evidence="11" type="ORF">QGN29_13330</name>
</gene>
<comment type="subcellular location">
    <subcellularLocation>
        <location evidence="1 9">Cell inner membrane</location>
        <topology evidence="1 9">Multi-pass membrane protein</topology>
    </subcellularLocation>
</comment>
<reference evidence="11" key="1">
    <citation type="submission" date="2023-04" db="EMBL/GenBank/DDBJ databases">
        <title>Complete genome sequence of Temperatibacter marinus.</title>
        <authorList>
            <person name="Rong J.-C."/>
            <person name="Yi M.-L."/>
            <person name="Zhao Q."/>
        </authorList>
    </citation>
    <scope>NUCLEOTIDE SEQUENCE</scope>
    <source>
        <strain evidence="11">NBRC 110045</strain>
    </source>
</reference>
<keyword evidence="3" id="KW-1003">Cell membrane</keyword>
<dbReference type="AlphaFoldDB" id="A0AA52H953"/>